<dbReference type="InterPro" id="IPR036286">
    <property type="entry name" value="LexA/Signal_pep-like_sf"/>
</dbReference>
<dbReference type="RefSeq" id="WP_133442526.1">
    <property type="nucleotide sequence ID" value="NZ_CP034726.1"/>
</dbReference>
<keyword evidence="7" id="KW-0645">Protease</keyword>
<gene>
    <name evidence="9" type="primary">lepB</name>
    <name evidence="9" type="ORF">ELX58_07755</name>
</gene>
<dbReference type="KEGG" id="lji:ELX58_07755"/>
<dbReference type="PROSITE" id="PS00761">
    <property type="entry name" value="SPASE_I_3"/>
    <property type="match status" value="1"/>
</dbReference>
<comment type="similarity">
    <text evidence="3 7">Belongs to the peptidase S26 family.</text>
</comment>
<keyword evidence="7" id="KW-1133">Transmembrane helix</keyword>
<reference evidence="10" key="1">
    <citation type="submission" date="2018-12" db="EMBL/GenBank/DDBJ databases">
        <title>A new species of lactobacillus.</title>
        <authorList>
            <person name="Jian Y."/>
            <person name="Xin L."/>
            <person name="Hong Z.J."/>
            <person name="Ming L.Z."/>
            <person name="Hong X.Z."/>
        </authorList>
    </citation>
    <scope>NUCLEOTIDE SEQUENCE [LARGE SCALE GENOMIC DNA]</scope>
    <source>
        <strain evidence="10">HSLZ-75</strain>
    </source>
</reference>
<evidence type="ECO:0000256" key="2">
    <source>
        <dbReference type="ARBA" id="ARBA00004401"/>
    </source>
</evidence>
<dbReference type="InterPro" id="IPR000223">
    <property type="entry name" value="Pept_S26A_signal_pept_1"/>
</dbReference>
<feature type="active site" evidence="6">
    <location>
        <position position="80"/>
    </location>
</feature>
<dbReference type="GO" id="GO:0006465">
    <property type="term" value="P:signal peptide processing"/>
    <property type="evidence" value="ECO:0007669"/>
    <property type="project" value="InterPro"/>
</dbReference>
<feature type="domain" description="Peptidase S26" evidence="8">
    <location>
        <begin position="5"/>
        <end position="185"/>
    </location>
</feature>
<evidence type="ECO:0000256" key="1">
    <source>
        <dbReference type="ARBA" id="ARBA00000677"/>
    </source>
</evidence>
<keyword evidence="10" id="KW-1185">Reference proteome</keyword>
<keyword evidence="5 7" id="KW-0378">Hydrolase</keyword>
<evidence type="ECO:0000313" key="10">
    <source>
        <dbReference type="Proteomes" id="UP000294321"/>
    </source>
</evidence>
<dbReference type="PANTHER" id="PTHR43390:SF1">
    <property type="entry name" value="CHLOROPLAST PROCESSING PEPTIDASE"/>
    <property type="match status" value="1"/>
</dbReference>
<evidence type="ECO:0000259" key="8">
    <source>
        <dbReference type="Pfam" id="PF10502"/>
    </source>
</evidence>
<name>A0A4V1ALW0_9LACO</name>
<dbReference type="GO" id="GO:0005886">
    <property type="term" value="C:plasma membrane"/>
    <property type="evidence" value="ECO:0007669"/>
    <property type="project" value="UniProtKB-SubCell"/>
</dbReference>
<dbReference type="EMBL" id="CP034726">
    <property type="protein sequence ID" value="QBP18969.1"/>
    <property type="molecule type" value="Genomic_DNA"/>
</dbReference>
<dbReference type="SUPFAM" id="SSF51306">
    <property type="entry name" value="LexA/Signal peptidase"/>
    <property type="match status" value="1"/>
</dbReference>
<dbReference type="InterPro" id="IPR019533">
    <property type="entry name" value="Peptidase_S26"/>
</dbReference>
<dbReference type="AlphaFoldDB" id="A0A4V1ALW0"/>
<dbReference type="GO" id="GO:0009003">
    <property type="term" value="F:signal peptidase activity"/>
    <property type="evidence" value="ECO:0007669"/>
    <property type="project" value="UniProtKB-EC"/>
</dbReference>
<keyword evidence="7" id="KW-0472">Membrane</keyword>
<dbReference type="OrthoDB" id="9802919at2"/>
<dbReference type="Pfam" id="PF10502">
    <property type="entry name" value="Peptidase_S26"/>
    <property type="match status" value="1"/>
</dbReference>
<evidence type="ECO:0000256" key="5">
    <source>
        <dbReference type="ARBA" id="ARBA00022801"/>
    </source>
</evidence>
<evidence type="ECO:0000313" key="9">
    <source>
        <dbReference type="EMBL" id="QBP18969.1"/>
    </source>
</evidence>
<feature type="transmembrane region" description="Helical" evidence="7">
    <location>
        <begin position="7"/>
        <end position="29"/>
    </location>
</feature>
<evidence type="ECO:0000256" key="3">
    <source>
        <dbReference type="ARBA" id="ARBA00009370"/>
    </source>
</evidence>
<proteinExistence type="inferred from homology"/>
<dbReference type="Proteomes" id="UP000294321">
    <property type="component" value="Chromosome"/>
</dbReference>
<dbReference type="EC" id="3.4.21.89" evidence="4 7"/>
<comment type="subcellular location">
    <subcellularLocation>
        <location evidence="2">Cell membrane</location>
        <topology evidence="2">Single-pass type II membrane protein</topology>
    </subcellularLocation>
    <subcellularLocation>
        <location evidence="7">Membrane</location>
        <topology evidence="7">Single-pass type II membrane protein</topology>
    </subcellularLocation>
</comment>
<dbReference type="InterPro" id="IPR019758">
    <property type="entry name" value="Pept_S26A_signal_pept_1_CS"/>
</dbReference>
<dbReference type="PRINTS" id="PR00727">
    <property type="entry name" value="LEADERPTASE"/>
</dbReference>
<protein>
    <recommendedName>
        <fullName evidence="4 7">Signal peptidase I</fullName>
        <ecNumber evidence="4 7">3.4.21.89</ecNumber>
    </recommendedName>
</protein>
<evidence type="ECO:0000256" key="6">
    <source>
        <dbReference type="PIRSR" id="PIRSR600223-1"/>
    </source>
</evidence>
<dbReference type="NCBIfam" id="TIGR02227">
    <property type="entry name" value="sigpep_I_bact"/>
    <property type="match status" value="1"/>
</dbReference>
<sequence length="200" mass="22789">MKFIKEYIVPILIAIVLYLVIEMFVFTMVRVDGDSMQPNLENNERVMVWRMAHVHHLSVIVFNAHGEDPQATAKKDYYVKRVIGMPGDTVSYKSGHIYVNGKAIHQGFIDHLQRNDGTGITGYQNNGGWNLKQLSAHWPKDHDSIKVPAGHYFVLGDHRSISNDSRYWGFVPKNKVLGVVKTLAWGTTNKDRHNINALSY</sequence>
<feature type="active site" evidence="6">
    <location>
        <position position="35"/>
    </location>
</feature>
<accession>A0A4V1ALW0</accession>
<dbReference type="InterPro" id="IPR019757">
    <property type="entry name" value="Pept_S26A_signal_pept_1_Lys-AS"/>
</dbReference>
<keyword evidence="7" id="KW-0812">Transmembrane</keyword>
<dbReference type="PROSITE" id="PS00760">
    <property type="entry name" value="SPASE_I_2"/>
    <property type="match status" value="1"/>
</dbReference>
<evidence type="ECO:0000256" key="7">
    <source>
        <dbReference type="RuleBase" id="RU362042"/>
    </source>
</evidence>
<evidence type="ECO:0000256" key="4">
    <source>
        <dbReference type="ARBA" id="ARBA00013208"/>
    </source>
</evidence>
<comment type="catalytic activity">
    <reaction evidence="1 7">
        <text>Cleavage of hydrophobic, N-terminal signal or leader sequences from secreted and periplasmic proteins.</text>
        <dbReference type="EC" id="3.4.21.89"/>
    </reaction>
</comment>
<organism evidence="9 10">
    <name type="scientific">Acetilactobacillus jinshanensis</name>
    <dbReference type="NCBI Taxonomy" id="1720083"/>
    <lineage>
        <taxon>Bacteria</taxon>
        <taxon>Bacillati</taxon>
        <taxon>Bacillota</taxon>
        <taxon>Bacilli</taxon>
        <taxon>Lactobacillales</taxon>
        <taxon>Lactobacillaceae</taxon>
        <taxon>Acetilactobacillus</taxon>
    </lineage>
</organism>
<dbReference type="Gene3D" id="2.10.109.10">
    <property type="entry name" value="Umud Fragment, subunit A"/>
    <property type="match status" value="1"/>
</dbReference>
<dbReference type="CDD" id="cd06530">
    <property type="entry name" value="S26_SPase_I"/>
    <property type="match status" value="1"/>
</dbReference>
<dbReference type="GO" id="GO:0004252">
    <property type="term" value="F:serine-type endopeptidase activity"/>
    <property type="evidence" value="ECO:0007669"/>
    <property type="project" value="InterPro"/>
</dbReference>
<dbReference type="PANTHER" id="PTHR43390">
    <property type="entry name" value="SIGNAL PEPTIDASE I"/>
    <property type="match status" value="1"/>
</dbReference>